<gene>
    <name evidence="2" type="ORF">RRG08_017124</name>
</gene>
<accession>A0AAE0YDC2</accession>
<evidence type="ECO:0000313" key="2">
    <source>
        <dbReference type="EMBL" id="KAK3740134.1"/>
    </source>
</evidence>
<reference evidence="2" key="1">
    <citation type="journal article" date="2023" name="G3 (Bethesda)">
        <title>A reference genome for the long-term kleptoplast-retaining sea slug Elysia crispata morphotype clarki.</title>
        <authorList>
            <person name="Eastman K.E."/>
            <person name="Pendleton A.L."/>
            <person name="Shaikh M.A."/>
            <person name="Suttiyut T."/>
            <person name="Ogas R."/>
            <person name="Tomko P."/>
            <person name="Gavelis G."/>
            <person name="Widhalm J.R."/>
            <person name="Wisecaver J.H."/>
        </authorList>
    </citation>
    <scope>NUCLEOTIDE SEQUENCE</scope>
    <source>
        <strain evidence="2">ECLA1</strain>
    </source>
</reference>
<proteinExistence type="predicted"/>
<protein>
    <submittedName>
        <fullName evidence="2">Uncharacterized protein</fullName>
    </submittedName>
</protein>
<evidence type="ECO:0000313" key="3">
    <source>
        <dbReference type="Proteomes" id="UP001283361"/>
    </source>
</evidence>
<dbReference type="Proteomes" id="UP001283361">
    <property type="component" value="Unassembled WGS sequence"/>
</dbReference>
<name>A0AAE0YDC2_9GAST</name>
<dbReference type="EMBL" id="JAWDGP010006485">
    <property type="protein sequence ID" value="KAK3740134.1"/>
    <property type="molecule type" value="Genomic_DNA"/>
</dbReference>
<organism evidence="2 3">
    <name type="scientific">Elysia crispata</name>
    <name type="common">lettuce slug</name>
    <dbReference type="NCBI Taxonomy" id="231223"/>
    <lineage>
        <taxon>Eukaryota</taxon>
        <taxon>Metazoa</taxon>
        <taxon>Spiralia</taxon>
        <taxon>Lophotrochozoa</taxon>
        <taxon>Mollusca</taxon>
        <taxon>Gastropoda</taxon>
        <taxon>Heterobranchia</taxon>
        <taxon>Euthyneura</taxon>
        <taxon>Panpulmonata</taxon>
        <taxon>Sacoglossa</taxon>
        <taxon>Placobranchoidea</taxon>
        <taxon>Plakobranchidae</taxon>
        <taxon>Elysia</taxon>
    </lineage>
</organism>
<comment type="caution">
    <text evidence="2">The sequence shown here is derived from an EMBL/GenBank/DDBJ whole genome shotgun (WGS) entry which is preliminary data.</text>
</comment>
<feature type="compositionally biased region" description="Basic residues" evidence="1">
    <location>
        <begin position="37"/>
        <end position="49"/>
    </location>
</feature>
<keyword evidence="3" id="KW-1185">Reference proteome</keyword>
<evidence type="ECO:0000256" key="1">
    <source>
        <dbReference type="SAM" id="MobiDB-lite"/>
    </source>
</evidence>
<feature type="region of interest" description="Disordered" evidence="1">
    <location>
        <begin position="37"/>
        <end position="60"/>
    </location>
</feature>
<dbReference type="AlphaFoldDB" id="A0AAE0YDC2"/>
<sequence>MCRSGPPVMSHRFLFWTCSCSQCGLFERLSSFTARARGKTERKQKRRGWGGKEFGPPEWRRGGPPTVFVSVSRLFPHCSSHWVQFSQDCCLIKPRVNWGHLCNSVSHTLMLVCLAARRFLSALPHGDLSTPSFTEILVRKSASPHEDLRAHCRTETLVHTAARRL</sequence>